<evidence type="ECO:0000256" key="1">
    <source>
        <dbReference type="ARBA" id="ARBA00004123"/>
    </source>
</evidence>
<keyword evidence="3 4" id="KW-0539">Nucleus</keyword>
<evidence type="ECO:0000256" key="5">
    <source>
        <dbReference type="SAM" id="MobiDB-lite"/>
    </source>
</evidence>
<dbReference type="InterPro" id="IPR039774">
    <property type="entry name" value="Sin3-like"/>
</dbReference>
<organism evidence="7 8">
    <name type="scientific">Turnera subulata</name>
    <dbReference type="NCBI Taxonomy" id="218843"/>
    <lineage>
        <taxon>Eukaryota</taxon>
        <taxon>Viridiplantae</taxon>
        <taxon>Streptophyta</taxon>
        <taxon>Embryophyta</taxon>
        <taxon>Tracheophyta</taxon>
        <taxon>Spermatophyta</taxon>
        <taxon>Magnoliopsida</taxon>
        <taxon>eudicotyledons</taxon>
        <taxon>Gunneridae</taxon>
        <taxon>Pentapetalae</taxon>
        <taxon>rosids</taxon>
        <taxon>fabids</taxon>
        <taxon>Malpighiales</taxon>
        <taxon>Passifloraceae</taxon>
        <taxon>Turnera</taxon>
    </lineage>
</organism>
<dbReference type="Gene3D" id="1.20.1160.11">
    <property type="entry name" value="Paired amphipathic helix"/>
    <property type="match status" value="2"/>
</dbReference>
<gene>
    <name evidence="7" type="ORF">Tsubulata_002534</name>
</gene>
<dbReference type="GO" id="GO:0000122">
    <property type="term" value="P:negative regulation of transcription by RNA polymerase II"/>
    <property type="evidence" value="ECO:0007669"/>
    <property type="project" value="TreeGrafter"/>
</dbReference>
<dbReference type="InterPro" id="IPR003822">
    <property type="entry name" value="PAH"/>
</dbReference>
<evidence type="ECO:0000256" key="2">
    <source>
        <dbReference type="ARBA" id="ARBA00022491"/>
    </source>
</evidence>
<dbReference type="Proteomes" id="UP001141552">
    <property type="component" value="Unassembled WGS sequence"/>
</dbReference>
<dbReference type="AlphaFoldDB" id="A0A9Q0G9D2"/>
<dbReference type="OrthoDB" id="10265969at2759"/>
<evidence type="ECO:0000313" key="7">
    <source>
        <dbReference type="EMBL" id="KAJ4846019.1"/>
    </source>
</evidence>
<reference evidence="7" key="1">
    <citation type="submission" date="2022-02" db="EMBL/GenBank/DDBJ databases">
        <authorList>
            <person name="Henning P.M."/>
            <person name="McCubbin A.G."/>
            <person name="Shore J.S."/>
        </authorList>
    </citation>
    <scope>NUCLEOTIDE SEQUENCE</scope>
    <source>
        <strain evidence="7">F60SS</strain>
        <tissue evidence="7">Leaves</tissue>
    </source>
</reference>
<evidence type="ECO:0000256" key="4">
    <source>
        <dbReference type="PROSITE-ProRule" id="PRU00810"/>
    </source>
</evidence>
<dbReference type="Pfam" id="PF08295">
    <property type="entry name" value="Sin3_corepress"/>
    <property type="match status" value="1"/>
</dbReference>
<accession>A0A9Q0G9D2</accession>
<protein>
    <recommendedName>
        <fullName evidence="6">Histone deacetylase interacting domain-containing protein</fullName>
    </recommendedName>
</protein>
<comment type="subcellular location">
    <subcellularLocation>
        <location evidence="1 4">Nucleus</location>
    </subcellularLocation>
</comment>
<feature type="region of interest" description="Disordered" evidence="5">
    <location>
        <begin position="194"/>
        <end position="239"/>
    </location>
</feature>
<dbReference type="PANTHER" id="PTHR12346:SF8">
    <property type="entry name" value="PAIRED AMPHIPATHIC HELIX PROTEIN SIN3-LIKE 2"/>
    <property type="match status" value="1"/>
</dbReference>
<feature type="compositionally biased region" description="Basic and acidic residues" evidence="5">
    <location>
        <begin position="216"/>
        <end position="239"/>
    </location>
</feature>
<dbReference type="Pfam" id="PF02671">
    <property type="entry name" value="PAH"/>
    <property type="match status" value="1"/>
</dbReference>
<dbReference type="SUPFAM" id="SSF47762">
    <property type="entry name" value="PAH2 domain"/>
    <property type="match status" value="2"/>
</dbReference>
<keyword evidence="8" id="KW-1185">Reference proteome</keyword>
<keyword evidence="2" id="KW-0678">Repressor</keyword>
<dbReference type="GO" id="GO:0000785">
    <property type="term" value="C:chromatin"/>
    <property type="evidence" value="ECO:0007669"/>
    <property type="project" value="TreeGrafter"/>
</dbReference>
<name>A0A9Q0G9D2_9ROSI</name>
<evidence type="ECO:0000259" key="6">
    <source>
        <dbReference type="SMART" id="SM00761"/>
    </source>
</evidence>
<feature type="region of interest" description="Disordered" evidence="5">
    <location>
        <begin position="441"/>
        <end position="477"/>
    </location>
</feature>
<feature type="domain" description="Histone deacetylase interacting" evidence="6">
    <location>
        <begin position="346"/>
        <end position="443"/>
    </location>
</feature>
<dbReference type="PROSITE" id="PS51477">
    <property type="entry name" value="PAH"/>
    <property type="match status" value="2"/>
</dbReference>
<dbReference type="InterPro" id="IPR013194">
    <property type="entry name" value="HDAC_interact_dom"/>
</dbReference>
<dbReference type="EMBL" id="JAKUCV010001512">
    <property type="protein sequence ID" value="KAJ4846019.1"/>
    <property type="molecule type" value="Genomic_DNA"/>
</dbReference>
<reference evidence="7" key="2">
    <citation type="journal article" date="2023" name="Plants (Basel)">
        <title>Annotation of the Turnera subulata (Passifloraceae) Draft Genome Reveals the S-Locus Evolved after the Divergence of Turneroideae from Passifloroideae in a Stepwise Manner.</title>
        <authorList>
            <person name="Henning P.M."/>
            <person name="Roalson E.H."/>
            <person name="Mir W."/>
            <person name="McCubbin A.G."/>
            <person name="Shore J.S."/>
        </authorList>
    </citation>
    <scope>NUCLEOTIDE SEQUENCE</scope>
    <source>
        <strain evidence="7">F60SS</strain>
    </source>
</reference>
<dbReference type="InterPro" id="IPR036600">
    <property type="entry name" value="PAH_sf"/>
</dbReference>
<evidence type="ECO:0000313" key="8">
    <source>
        <dbReference type="Proteomes" id="UP001141552"/>
    </source>
</evidence>
<sequence length="549" mass="62943">MAALKDTMKEEAVKTFCNSLSPEEEAMLEPAIDYVKNVKDRFHDQPDRYQQFAVVLHTATVQVINKDRLENFEGAVARVKETLVGHDDLVAGFDVFLQYCQQPRPSPPEKKMEEEEGGQEPLPLRQTMAFNEAVDFVEKIRVLGEEVYQPFSEALRSYKKRRISLNDACGQVLATFQDYPDLQEEFRGRFVPYYERQPSSPAGRGSPAKNPGGSDARSDGEEEDRREVGKKVKRKNSDEETVGRASRKLIFKEGIGCELKKQGLRFFEKVNEKRGPEVKLELFKLFYYHELERIGEAEFKNMVVATLGDEDLVAGFKGYFDSLERMRASLTEEDTNPQGGRRMVSKFEKANPSYRRLSKGDYPISRPKNKDEISEEVLNDQWESVPSTTQEYSCKRQNHVDQEMIEDDRFEVDMLETWLKSAIRYGEELLKELEADKAEGKVGGDCEKAVDGESKQGGKDGNKTDEEKIAEDSERGAKNMRRKHFLRSVEQAYGDRGYEVVDLFEEDASAEDAKRALPFILPRLKQKLEELKAFGSYCESIWKDAGKRH</sequence>
<evidence type="ECO:0000256" key="3">
    <source>
        <dbReference type="ARBA" id="ARBA00023242"/>
    </source>
</evidence>
<dbReference type="SMART" id="SM00761">
    <property type="entry name" value="HDAC_interact"/>
    <property type="match status" value="1"/>
</dbReference>
<comment type="caution">
    <text evidence="7">The sequence shown here is derived from an EMBL/GenBank/DDBJ whole genome shotgun (WGS) entry which is preliminary data.</text>
</comment>
<proteinExistence type="predicted"/>
<dbReference type="GO" id="GO:0000118">
    <property type="term" value="C:histone deacetylase complex"/>
    <property type="evidence" value="ECO:0007669"/>
    <property type="project" value="TreeGrafter"/>
</dbReference>
<dbReference type="PANTHER" id="PTHR12346">
    <property type="entry name" value="SIN3B-RELATED"/>
    <property type="match status" value="1"/>
</dbReference>
<dbReference type="GO" id="GO:0003714">
    <property type="term" value="F:transcription corepressor activity"/>
    <property type="evidence" value="ECO:0007669"/>
    <property type="project" value="InterPro"/>
</dbReference>